<proteinExistence type="predicted"/>
<evidence type="ECO:0000313" key="3">
    <source>
        <dbReference type="Proteomes" id="UP000005801"/>
    </source>
</evidence>
<evidence type="ECO:0000256" key="1">
    <source>
        <dbReference type="SAM" id="MobiDB-lite"/>
    </source>
</evidence>
<accession>A6G4A5</accession>
<reference evidence="2 3" key="1">
    <citation type="submission" date="2007-06" db="EMBL/GenBank/DDBJ databases">
        <authorList>
            <person name="Shimkets L."/>
            <person name="Ferriera S."/>
            <person name="Johnson J."/>
            <person name="Kravitz S."/>
            <person name="Beeson K."/>
            <person name="Sutton G."/>
            <person name="Rogers Y.-H."/>
            <person name="Friedman R."/>
            <person name="Frazier M."/>
            <person name="Venter J.C."/>
        </authorList>
    </citation>
    <scope>NUCLEOTIDE SEQUENCE [LARGE SCALE GENOMIC DNA]</scope>
    <source>
        <strain evidence="2 3">SIR-1</strain>
    </source>
</reference>
<dbReference type="eggNOG" id="ENOG5033BVW">
    <property type="taxonomic scope" value="Bacteria"/>
</dbReference>
<dbReference type="OrthoDB" id="7065249at2"/>
<feature type="region of interest" description="Disordered" evidence="1">
    <location>
        <begin position="1"/>
        <end position="20"/>
    </location>
</feature>
<dbReference type="EMBL" id="ABCS01000021">
    <property type="protein sequence ID" value="EDM79217.1"/>
    <property type="molecule type" value="Genomic_DNA"/>
</dbReference>
<evidence type="ECO:0000313" key="2">
    <source>
        <dbReference type="EMBL" id="EDM79217.1"/>
    </source>
</evidence>
<name>A6G4A5_9BACT</name>
<comment type="caution">
    <text evidence="2">The sequence shown here is derived from an EMBL/GenBank/DDBJ whole genome shotgun (WGS) entry which is preliminary data.</text>
</comment>
<gene>
    <name evidence="2" type="ORF">PPSIR1_03733</name>
</gene>
<keyword evidence="3" id="KW-1185">Reference proteome</keyword>
<dbReference type="STRING" id="391625.PPSIR1_03733"/>
<dbReference type="AlphaFoldDB" id="A6G4A5"/>
<organism evidence="2 3">
    <name type="scientific">Plesiocystis pacifica SIR-1</name>
    <dbReference type="NCBI Taxonomy" id="391625"/>
    <lineage>
        <taxon>Bacteria</taxon>
        <taxon>Pseudomonadati</taxon>
        <taxon>Myxococcota</taxon>
        <taxon>Polyangia</taxon>
        <taxon>Nannocystales</taxon>
        <taxon>Nannocystaceae</taxon>
        <taxon>Plesiocystis</taxon>
    </lineage>
</organism>
<dbReference type="Proteomes" id="UP000005801">
    <property type="component" value="Unassembled WGS sequence"/>
</dbReference>
<protein>
    <submittedName>
        <fullName evidence="2">Uncharacterized protein</fullName>
    </submittedName>
</protein>
<dbReference type="RefSeq" id="WP_006971554.1">
    <property type="nucleotide sequence ID" value="NZ_ABCS01000021.1"/>
</dbReference>
<sequence length="202" mass="21652">MSGSGPDEPGFPLEALGDEGPGLNPGLDIEALLGGMGEPREHHYVFAHVALPSVVHRGMNASSVDLRELASSDMFRDLWAKVGENVDSQRLSEAGLRAEYIATDDGSVEGILITMPEVTQISEAIAAAIVRVTRKRMFVFKRCELRYLTLELGMDFDDQMQVSGSRTVLCEWTADGAHHNMGTGPVVGEFGDFALAQCGAGG</sequence>